<accession>A0A386H1V2</accession>
<proteinExistence type="inferred from homology"/>
<keyword evidence="2 8" id="KW-0813">Transport</keyword>
<feature type="domain" description="ABC transporter" evidence="9">
    <location>
        <begin position="2"/>
        <end position="236"/>
    </location>
</feature>
<keyword evidence="3" id="KW-0677">Repeat</keyword>
<comment type="subunit">
    <text evidence="8">The complex is probably composed of two ATP-binding proteins, two transmembrane proteins and a solute-binding protein.</text>
</comment>
<dbReference type="PROSITE" id="PS50893">
    <property type="entry name" value="ABC_TRANSPORTER_2"/>
    <property type="match status" value="1"/>
</dbReference>
<dbReference type="CDD" id="cd04583">
    <property type="entry name" value="CBS_pair_ABC_OpuCA_assoc"/>
    <property type="match status" value="1"/>
</dbReference>
<dbReference type="InterPro" id="IPR000644">
    <property type="entry name" value="CBS_dom"/>
</dbReference>
<dbReference type="RefSeq" id="WP_119970526.1">
    <property type="nucleotide sequence ID" value="NZ_CP032416.1"/>
</dbReference>
<evidence type="ECO:0000256" key="3">
    <source>
        <dbReference type="ARBA" id="ARBA00022737"/>
    </source>
</evidence>
<dbReference type="InterPro" id="IPR005892">
    <property type="entry name" value="Gly-betaine_transp_ATP-bd"/>
</dbReference>
<dbReference type="GO" id="GO:0006865">
    <property type="term" value="P:amino acid transport"/>
    <property type="evidence" value="ECO:0007669"/>
    <property type="project" value="UniProtKB-UniRule"/>
</dbReference>
<evidence type="ECO:0000256" key="5">
    <source>
        <dbReference type="ARBA" id="ARBA00022840"/>
    </source>
</evidence>
<dbReference type="PANTHER" id="PTHR43117">
    <property type="entry name" value="OSMOPROTECTANT IMPORT ATP-BINDING PROTEIN OSMV"/>
    <property type="match status" value="1"/>
</dbReference>
<dbReference type="EMBL" id="CP032416">
    <property type="protein sequence ID" value="AYD39691.1"/>
    <property type="molecule type" value="Genomic_DNA"/>
</dbReference>
<evidence type="ECO:0000256" key="8">
    <source>
        <dbReference type="RuleBase" id="RU369116"/>
    </source>
</evidence>
<dbReference type="Gene3D" id="3.10.580.10">
    <property type="entry name" value="CBS-domain"/>
    <property type="match status" value="1"/>
</dbReference>
<evidence type="ECO:0000259" key="10">
    <source>
        <dbReference type="PROSITE" id="PS51371"/>
    </source>
</evidence>
<comment type="subcellular location">
    <subcellularLocation>
        <location evidence="8">Cell inner membrane</location>
        <topology evidence="8">Peripheral membrane protein</topology>
    </subcellularLocation>
</comment>
<dbReference type="Pfam" id="PF00005">
    <property type="entry name" value="ABC_tran"/>
    <property type="match status" value="1"/>
</dbReference>
<dbReference type="FunFam" id="3.40.50.300:FF:000425">
    <property type="entry name" value="Probable ABC transporter, ATP-binding subunit"/>
    <property type="match status" value="1"/>
</dbReference>
<dbReference type="InterPro" id="IPR003593">
    <property type="entry name" value="AAA+_ATPase"/>
</dbReference>
<reference evidence="11 12" key="1">
    <citation type="journal article" date="2019" name="Int. J. Syst. Evol. Microbiol.">
        <title>Clostridium fermenticellae sp. nov., isolated from the mud in a fermentation cellar for the production of the Chinese liquor, baijiu.</title>
        <authorList>
            <person name="Xu P.X."/>
            <person name="Chai L.J."/>
            <person name="Qiu T."/>
            <person name="Zhang X.J."/>
            <person name="Lu Z.M."/>
            <person name="Xiao C."/>
            <person name="Wang S.T."/>
            <person name="Shen C.H."/>
            <person name="Shi J.S."/>
            <person name="Xu Z.H."/>
        </authorList>
    </citation>
    <scope>NUCLEOTIDE SEQUENCE [LARGE SCALE GENOMIC DNA]</scope>
    <source>
        <strain evidence="11 12">JN500901</strain>
    </source>
</reference>
<dbReference type="InterPro" id="IPR027417">
    <property type="entry name" value="P-loop_NTPase"/>
</dbReference>
<keyword evidence="5 8" id="KW-0067">ATP-binding</keyword>
<dbReference type="AlphaFoldDB" id="A0A386H1V2"/>
<evidence type="ECO:0000256" key="1">
    <source>
        <dbReference type="ARBA" id="ARBA00005417"/>
    </source>
</evidence>
<sequence>MIKLKNISKKFKNKIVLKNINVEINEGELVVFIGPSGCGKTTTLKMINKLINPTSGEILIDGRNIVNEDTIKLRRRMGYVIQQTGLFPHMTVKENIALIANLEKWNKDRVTKKVFELLKLVGLNSEEYIDKYPNELSGGQQQRVGIARAFMMNPEIILMDEPFSALDPITRGQLQDEVYNIQQELKKTIIFVTHDMDEALRLADRICIMNDGEVLQFDTPENILKCPANDFVKEFIGQDRIWNQPELIKVKDIMIKNPVKTIEERTLLQAIQIMQSNHVDSLLIVDSNEKLNGLVTLKDIRKTFNKNTKLKDIMEKGIVTVSDQDSIINVLEKMRKENIGYVPVVDNNTRLLGLITKSSLLYVLSNQFLDKEVLLDE</sequence>
<dbReference type="InterPro" id="IPR046342">
    <property type="entry name" value="CBS_dom_sf"/>
</dbReference>
<gene>
    <name evidence="11" type="ORF">D4Z93_03805</name>
</gene>
<evidence type="ECO:0000313" key="12">
    <source>
        <dbReference type="Proteomes" id="UP000266301"/>
    </source>
</evidence>
<dbReference type="GO" id="GO:0005524">
    <property type="term" value="F:ATP binding"/>
    <property type="evidence" value="ECO:0007669"/>
    <property type="project" value="UniProtKB-UniRule"/>
</dbReference>
<feature type="domain" description="CBS" evidence="10">
    <location>
        <begin position="254"/>
        <end position="310"/>
    </location>
</feature>
<dbReference type="PROSITE" id="PS51371">
    <property type="entry name" value="CBS"/>
    <property type="match status" value="2"/>
</dbReference>
<dbReference type="PANTHER" id="PTHR43117:SF4">
    <property type="entry name" value="OSMOPROTECTANT IMPORT ATP-BINDING PROTEIN OSMV"/>
    <property type="match status" value="1"/>
</dbReference>
<dbReference type="OrthoDB" id="9802264at2"/>
<dbReference type="SUPFAM" id="SSF54631">
    <property type="entry name" value="CBS-domain pair"/>
    <property type="match status" value="1"/>
</dbReference>
<keyword evidence="4 8" id="KW-0547">Nucleotide-binding</keyword>
<dbReference type="SMART" id="SM00382">
    <property type="entry name" value="AAA"/>
    <property type="match status" value="1"/>
</dbReference>
<dbReference type="InterPro" id="IPR017871">
    <property type="entry name" value="ABC_transporter-like_CS"/>
</dbReference>
<dbReference type="KEGG" id="cfer:D4Z93_03805"/>
<evidence type="ECO:0000259" key="9">
    <source>
        <dbReference type="PROSITE" id="PS50893"/>
    </source>
</evidence>
<keyword evidence="6 7" id="KW-0129">CBS domain</keyword>
<dbReference type="InterPro" id="IPR003439">
    <property type="entry name" value="ABC_transporter-like_ATP-bd"/>
</dbReference>
<dbReference type="GO" id="GO:0016887">
    <property type="term" value="F:ATP hydrolysis activity"/>
    <property type="evidence" value="ECO:0007669"/>
    <property type="project" value="UniProtKB-UniRule"/>
</dbReference>
<comment type="similarity">
    <text evidence="1 8">Belongs to the ABC transporter superfamily.</text>
</comment>
<evidence type="ECO:0000256" key="4">
    <source>
        <dbReference type="ARBA" id="ARBA00022741"/>
    </source>
</evidence>
<dbReference type="SUPFAM" id="SSF52540">
    <property type="entry name" value="P-loop containing nucleoside triphosphate hydrolases"/>
    <property type="match status" value="1"/>
</dbReference>
<protein>
    <recommendedName>
        <fullName evidence="8">Quaternary amine transport ATP-binding protein</fullName>
        <ecNumber evidence="8">7.6.2.9</ecNumber>
    </recommendedName>
</protein>
<dbReference type="NCBIfam" id="TIGR01186">
    <property type="entry name" value="proV"/>
    <property type="match status" value="1"/>
</dbReference>
<keyword evidence="8" id="KW-1003">Cell membrane</keyword>
<keyword evidence="12" id="KW-1185">Reference proteome</keyword>
<comment type="catalytic activity">
    <reaction evidence="8">
        <text>a quaternary ammonium(out) + ATP + H2O = a quaternary ammonium(in) + ADP + phosphate + H(+)</text>
        <dbReference type="Rhea" id="RHEA:11036"/>
        <dbReference type="ChEBI" id="CHEBI:15377"/>
        <dbReference type="ChEBI" id="CHEBI:15378"/>
        <dbReference type="ChEBI" id="CHEBI:30616"/>
        <dbReference type="ChEBI" id="CHEBI:35267"/>
        <dbReference type="ChEBI" id="CHEBI:43474"/>
        <dbReference type="ChEBI" id="CHEBI:456216"/>
    </reaction>
</comment>
<dbReference type="GO" id="GO:0031460">
    <property type="term" value="P:glycine betaine transport"/>
    <property type="evidence" value="ECO:0007669"/>
    <property type="project" value="InterPro"/>
</dbReference>
<evidence type="ECO:0000313" key="11">
    <source>
        <dbReference type="EMBL" id="AYD39691.1"/>
    </source>
</evidence>
<organism evidence="11 12">
    <name type="scientific">Clostridium fermenticellae</name>
    <dbReference type="NCBI Taxonomy" id="2068654"/>
    <lineage>
        <taxon>Bacteria</taxon>
        <taxon>Bacillati</taxon>
        <taxon>Bacillota</taxon>
        <taxon>Clostridia</taxon>
        <taxon>Eubacteriales</taxon>
        <taxon>Clostridiaceae</taxon>
        <taxon>Clostridium</taxon>
    </lineage>
</organism>
<dbReference type="SMART" id="SM00116">
    <property type="entry name" value="CBS"/>
    <property type="match status" value="2"/>
</dbReference>
<evidence type="ECO:0000256" key="6">
    <source>
        <dbReference type="ARBA" id="ARBA00023122"/>
    </source>
</evidence>
<dbReference type="PROSITE" id="PS00211">
    <property type="entry name" value="ABC_TRANSPORTER_1"/>
    <property type="match status" value="1"/>
</dbReference>
<feature type="domain" description="CBS" evidence="10">
    <location>
        <begin position="314"/>
        <end position="371"/>
    </location>
</feature>
<dbReference type="GO" id="GO:0005886">
    <property type="term" value="C:plasma membrane"/>
    <property type="evidence" value="ECO:0007669"/>
    <property type="project" value="UniProtKB-SubCell"/>
</dbReference>
<name>A0A386H1V2_9CLOT</name>
<keyword evidence="8" id="KW-0472">Membrane</keyword>
<dbReference type="Gene3D" id="3.40.50.300">
    <property type="entry name" value="P-loop containing nucleotide triphosphate hydrolases"/>
    <property type="match status" value="1"/>
</dbReference>
<evidence type="ECO:0000256" key="7">
    <source>
        <dbReference type="PROSITE-ProRule" id="PRU00703"/>
    </source>
</evidence>
<evidence type="ECO:0000256" key="2">
    <source>
        <dbReference type="ARBA" id="ARBA00022448"/>
    </source>
</evidence>
<dbReference type="GO" id="GO:0015418">
    <property type="term" value="F:ABC-type quaternary ammonium compound transporting activity"/>
    <property type="evidence" value="ECO:0007669"/>
    <property type="project" value="UniProtKB-EC"/>
</dbReference>
<dbReference type="Pfam" id="PF00571">
    <property type="entry name" value="CBS"/>
    <property type="match status" value="2"/>
</dbReference>
<keyword evidence="8" id="KW-0997">Cell inner membrane</keyword>
<dbReference type="EC" id="7.6.2.9" evidence="8"/>
<dbReference type="Proteomes" id="UP000266301">
    <property type="component" value="Chromosome"/>
</dbReference>